<organism evidence="4 5">
    <name type="scientific">Camelliibacillus cellulosilyticus</name>
    <dbReference type="NCBI Taxonomy" id="2174486"/>
    <lineage>
        <taxon>Bacteria</taxon>
        <taxon>Bacillati</taxon>
        <taxon>Bacillota</taxon>
        <taxon>Bacilli</taxon>
        <taxon>Bacillales</taxon>
        <taxon>Sporolactobacillaceae</taxon>
        <taxon>Camelliibacillus</taxon>
    </lineage>
</organism>
<keyword evidence="2" id="KW-1133">Transmembrane helix</keyword>
<feature type="transmembrane region" description="Helical" evidence="2">
    <location>
        <begin position="21"/>
        <end position="45"/>
    </location>
</feature>
<evidence type="ECO:0000313" key="5">
    <source>
        <dbReference type="Proteomes" id="UP001596022"/>
    </source>
</evidence>
<dbReference type="Proteomes" id="UP001596022">
    <property type="component" value="Unassembled WGS sequence"/>
</dbReference>
<dbReference type="EMBL" id="JBHSFW010000001">
    <property type="protein sequence ID" value="MFC4618089.1"/>
    <property type="molecule type" value="Genomic_DNA"/>
</dbReference>
<dbReference type="Gene3D" id="3.30.1330.60">
    <property type="entry name" value="OmpA-like domain"/>
    <property type="match status" value="1"/>
</dbReference>
<name>A0ABV9GII8_9BACL</name>
<comment type="caution">
    <text evidence="4">The sequence shown here is derived from an EMBL/GenBank/DDBJ whole genome shotgun (WGS) entry which is preliminary data.</text>
</comment>
<protein>
    <submittedName>
        <fullName evidence="4">Flagellar motor protein MotB</fullName>
    </submittedName>
</protein>
<dbReference type="InterPro" id="IPR036737">
    <property type="entry name" value="OmpA-like_sf"/>
</dbReference>
<reference evidence="5" key="1">
    <citation type="journal article" date="2019" name="Int. J. Syst. Evol. Microbiol.">
        <title>The Global Catalogue of Microorganisms (GCM) 10K type strain sequencing project: providing services to taxonomists for standard genome sequencing and annotation.</title>
        <authorList>
            <consortium name="The Broad Institute Genomics Platform"/>
            <consortium name="The Broad Institute Genome Sequencing Center for Infectious Disease"/>
            <person name="Wu L."/>
            <person name="Ma J."/>
        </authorList>
    </citation>
    <scope>NUCLEOTIDE SEQUENCE [LARGE SCALE GENOMIC DNA]</scope>
    <source>
        <strain evidence="5">CGMCC 1.16306</strain>
    </source>
</reference>
<evidence type="ECO:0000256" key="2">
    <source>
        <dbReference type="SAM" id="Phobius"/>
    </source>
</evidence>
<proteinExistence type="predicted"/>
<feature type="domain" description="OmpA-like" evidence="3">
    <location>
        <begin position="87"/>
        <end position="216"/>
    </location>
</feature>
<dbReference type="PROSITE" id="PS51123">
    <property type="entry name" value="OMPA_2"/>
    <property type="match status" value="1"/>
</dbReference>
<dbReference type="SUPFAM" id="SSF103088">
    <property type="entry name" value="OmpA-like"/>
    <property type="match status" value="1"/>
</dbReference>
<dbReference type="CDD" id="cd07185">
    <property type="entry name" value="OmpA_C-like"/>
    <property type="match status" value="1"/>
</dbReference>
<keyword evidence="4" id="KW-0966">Cell projection</keyword>
<dbReference type="RefSeq" id="WP_376845094.1">
    <property type="nucleotide sequence ID" value="NZ_JBHSFW010000001.1"/>
</dbReference>
<dbReference type="InterPro" id="IPR006665">
    <property type="entry name" value="OmpA-like"/>
</dbReference>
<dbReference type="PANTHER" id="PTHR30329">
    <property type="entry name" value="STATOR ELEMENT OF FLAGELLAR MOTOR COMPLEX"/>
    <property type="match status" value="1"/>
</dbReference>
<keyword evidence="4" id="KW-0969">Cilium</keyword>
<evidence type="ECO:0000256" key="1">
    <source>
        <dbReference type="PROSITE-ProRule" id="PRU00473"/>
    </source>
</evidence>
<evidence type="ECO:0000259" key="3">
    <source>
        <dbReference type="PROSITE" id="PS51123"/>
    </source>
</evidence>
<accession>A0ABV9GII8</accession>
<sequence length="230" mass="26237">MRGNRRYLIEDKPEEHYWPSFTDMMSMVVLVFLFISVIAFVQSIYNAYEQTEVRRELAKATNVKKHISDLINKKMENKVGRDKIIRGPNNTISIQGDVLFATGRADISPNGKKVLNNVANALVDIINDKTLSQYIYIILIEGHTDTVPYDNWTLSSERALAVLKYMQDANPNLSKDTYAKYLAVTGYSKYKPAVQGDTAAARQKNRRISFQIILDDNKWQHKIKDIMAGG</sequence>
<evidence type="ECO:0000313" key="4">
    <source>
        <dbReference type="EMBL" id="MFC4618089.1"/>
    </source>
</evidence>
<keyword evidence="4" id="KW-0282">Flagellum</keyword>
<dbReference type="PANTHER" id="PTHR30329:SF21">
    <property type="entry name" value="LIPOPROTEIN YIAD-RELATED"/>
    <property type="match status" value="1"/>
</dbReference>
<dbReference type="Pfam" id="PF00691">
    <property type="entry name" value="OmpA"/>
    <property type="match status" value="1"/>
</dbReference>
<keyword evidence="2" id="KW-0812">Transmembrane</keyword>
<keyword evidence="1 2" id="KW-0472">Membrane</keyword>
<dbReference type="InterPro" id="IPR050330">
    <property type="entry name" value="Bact_OuterMem_StrucFunc"/>
</dbReference>
<keyword evidence="5" id="KW-1185">Reference proteome</keyword>
<gene>
    <name evidence="4" type="ORF">ACFO4N_05020</name>
</gene>